<dbReference type="PROSITE" id="PS50048">
    <property type="entry name" value="ZN2_CY6_FUNGAL_2"/>
    <property type="match status" value="1"/>
</dbReference>
<keyword evidence="10" id="KW-1185">Reference proteome</keyword>
<evidence type="ECO:0000256" key="1">
    <source>
        <dbReference type="ARBA" id="ARBA00004123"/>
    </source>
</evidence>
<dbReference type="Pfam" id="PF00172">
    <property type="entry name" value="Zn_clus"/>
    <property type="match status" value="1"/>
</dbReference>
<dbReference type="RefSeq" id="XP_007748329.1">
    <property type="nucleotide sequence ID" value="XM_007750139.1"/>
</dbReference>
<dbReference type="CDD" id="cd12148">
    <property type="entry name" value="fungal_TF_MHR"/>
    <property type="match status" value="1"/>
</dbReference>
<dbReference type="PANTHER" id="PTHR31845">
    <property type="entry name" value="FINGER DOMAIN PROTEIN, PUTATIVE-RELATED"/>
    <property type="match status" value="1"/>
</dbReference>
<dbReference type="PANTHER" id="PTHR31845:SF21">
    <property type="entry name" value="REGULATORY PROTEIN LEU3"/>
    <property type="match status" value="1"/>
</dbReference>
<dbReference type="GO" id="GO:0000981">
    <property type="term" value="F:DNA-binding transcription factor activity, RNA polymerase II-specific"/>
    <property type="evidence" value="ECO:0007669"/>
    <property type="project" value="InterPro"/>
</dbReference>
<dbReference type="InterPro" id="IPR007219">
    <property type="entry name" value="XnlR_reg_dom"/>
</dbReference>
<dbReference type="Proteomes" id="UP000019471">
    <property type="component" value="Unassembled WGS sequence"/>
</dbReference>
<comment type="subcellular location">
    <subcellularLocation>
        <location evidence="1">Nucleus</location>
    </subcellularLocation>
</comment>
<dbReference type="InterPro" id="IPR001138">
    <property type="entry name" value="Zn2Cys6_DnaBD"/>
</dbReference>
<dbReference type="PROSITE" id="PS00463">
    <property type="entry name" value="ZN2_CY6_FUNGAL_1"/>
    <property type="match status" value="1"/>
</dbReference>
<dbReference type="HOGENOM" id="CLU_011455_3_2_1"/>
<evidence type="ECO:0000256" key="3">
    <source>
        <dbReference type="ARBA" id="ARBA00023015"/>
    </source>
</evidence>
<dbReference type="InterPro" id="IPR036864">
    <property type="entry name" value="Zn2-C6_fun-type_DNA-bd_sf"/>
</dbReference>
<feature type="compositionally biased region" description="Polar residues" evidence="7">
    <location>
        <begin position="78"/>
        <end position="91"/>
    </location>
</feature>
<dbReference type="GO" id="GO:0000976">
    <property type="term" value="F:transcription cis-regulatory region binding"/>
    <property type="evidence" value="ECO:0007669"/>
    <property type="project" value="TreeGrafter"/>
</dbReference>
<dbReference type="AlphaFoldDB" id="W9WHC7"/>
<dbReference type="eggNOG" id="ENOG502QPVP">
    <property type="taxonomic scope" value="Eukaryota"/>
</dbReference>
<evidence type="ECO:0000256" key="2">
    <source>
        <dbReference type="ARBA" id="ARBA00022723"/>
    </source>
</evidence>
<comment type="caution">
    <text evidence="9">The sequence shown here is derived from an EMBL/GenBank/DDBJ whole genome shotgun (WGS) entry which is preliminary data.</text>
</comment>
<evidence type="ECO:0000313" key="9">
    <source>
        <dbReference type="EMBL" id="EXJ67547.1"/>
    </source>
</evidence>
<gene>
    <name evidence="9" type="ORF">A1O5_09560</name>
</gene>
<dbReference type="OrthoDB" id="3163292at2759"/>
<reference evidence="9 10" key="1">
    <citation type="submission" date="2013-03" db="EMBL/GenBank/DDBJ databases">
        <title>The Genome Sequence of Cladophialophora psammophila CBS 110553.</title>
        <authorList>
            <consortium name="The Broad Institute Genomics Platform"/>
            <person name="Cuomo C."/>
            <person name="de Hoog S."/>
            <person name="Gorbushina A."/>
            <person name="Walker B."/>
            <person name="Young S.K."/>
            <person name="Zeng Q."/>
            <person name="Gargeya S."/>
            <person name="Fitzgerald M."/>
            <person name="Haas B."/>
            <person name="Abouelleil A."/>
            <person name="Allen A.W."/>
            <person name="Alvarado L."/>
            <person name="Arachchi H.M."/>
            <person name="Berlin A.M."/>
            <person name="Chapman S.B."/>
            <person name="Gainer-Dewar J."/>
            <person name="Goldberg J."/>
            <person name="Griggs A."/>
            <person name="Gujja S."/>
            <person name="Hansen M."/>
            <person name="Howarth C."/>
            <person name="Imamovic A."/>
            <person name="Ireland A."/>
            <person name="Larimer J."/>
            <person name="McCowan C."/>
            <person name="Murphy C."/>
            <person name="Pearson M."/>
            <person name="Poon T.W."/>
            <person name="Priest M."/>
            <person name="Roberts A."/>
            <person name="Saif S."/>
            <person name="Shea T."/>
            <person name="Sisk P."/>
            <person name="Sykes S."/>
            <person name="Wortman J."/>
            <person name="Nusbaum C."/>
            <person name="Birren B."/>
        </authorList>
    </citation>
    <scope>NUCLEOTIDE SEQUENCE [LARGE SCALE GENOMIC DNA]</scope>
    <source>
        <strain evidence="9 10">CBS 110553</strain>
    </source>
</reference>
<organism evidence="9 10">
    <name type="scientific">Cladophialophora psammophila CBS 110553</name>
    <dbReference type="NCBI Taxonomy" id="1182543"/>
    <lineage>
        <taxon>Eukaryota</taxon>
        <taxon>Fungi</taxon>
        <taxon>Dikarya</taxon>
        <taxon>Ascomycota</taxon>
        <taxon>Pezizomycotina</taxon>
        <taxon>Eurotiomycetes</taxon>
        <taxon>Chaetothyriomycetidae</taxon>
        <taxon>Chaetothyriales</taxon>
        <taxon>Herpotrichiellaceae</taxon>
        <taxon>Cladophialophora</taxon>
    </lineage>
</organism>
<keyword evidence="6" id="KW-0539">Nucleus</keyword>
<protein>
    <recommendedName>
        <fullName evidence="8">Zn(2)-C6 fungal-type domain-containing protein</fullName>
    </recommendedName>
</protein>
<name>W9WHC7_9EURO</name>
<evidence type="ECO:0000256" key="4">
    <source>
        <dbReference type="ARBA" id="ARBA00023125"/>
    </source>
</evidence>
<dbReference type="Pfam" id="PF04082">
    <property type="entry name" value="Fungal_trans"/>
    <property type="match status" value="1"/>
</dbReference>
<evidence type="ECO:0000256" key="5">
    <source>
        <dbReference type="ARBA" id="ARBA00023163"/>
    </source>
</evidence>
<keyword evidence="5" id="KW-0804">Transcription</keyword>
<dbReference type="STRING" id="1182543.W9WHC7"/>
<dbReference type="SMART" id="SM00066">
    <property type="entry name" value="GAL4"/>
    <property type="match status" value="1"/>
</dbReference>
<keyword evidence="4" id="KW-0238">DNA-binding</keyword>
<dbReference type="InterPro" id="IPR051089">
    <property type="entry name" value="prtT"/>
</dbReference>
<proteinExistence type="predicted"/>
<keyword evidence="3" id="KW-0805">Transcription regulation</keyword>
<dbReference type="GO" id="GO:0005634">
    <property type="term" value="C:nucleus"/>
    <property type="evidence" value="ECO:0007669"/>
    <property type="project" value="UniProtKB-SubCell"/>
</dbReference>
<feature type="region of interest" description="Disordered" evidence="7">
    <location>
        <begin position="67"/>
        <end position="91"/>
    </location>
</feature>
<accession>W9WHC7</accession>
<dbReference type="GO" id="GO:0008270">
    <property type="term" value="F:zinc ion binding"/>
    <property type="evidence" value="ECO:0007669"/>
    <property type="project" value="InterPro"/>
</dbReference>
<sequence>MKAKACTRCRQWKVGCDANISGPEGCTRCQEHDLPCVFDSTFQRTPKRRKLAEMQVELAELRKLAGSRVASSAERETGNTSPQAPTSTSLIPQSIPSLTVWPATTGPEPATILTSVPDLQGLCIADKYIGDIHLAASHVNELFRIYFARCHPYLPFSMSRSIETTYERCPTLFWVICAVASPDTARSQFEGPIRGLISDVLDPAKGSTVEMVQAILILCMWPFPFANQRTDSSFIYSGIATQISLSIGLHRPASDADFGNETNERYVDEEIRRTTWLASFIVAQIQASRRGVPATVVADYSLLSSCDNPGVPRELSHLCYISHLTIDSTHALGARGSNTAGLVEPSARISLINVFGKQFDDLRRQRFPKPTDVVEIFFLSSRLQLWSFALHNDVPISANTVQIIYQAREDAVRLIQIACEKNLSLVPFYTRRSVCYAALLLCRIKLGPYGWQDDMIDHHVERAQQALSASEGVKFGQFLAAVTSPDNRDVFIRTSGDKRSPHRSRMGAFLVFDFQRVYADLRLQQANVPFPSEFLDLDNLPWTEFE</sequence>
<evidence type="ECO:0000256" key="7">
    <source>
        <dbReference type="SAM" id="MobiDB-lite"/>
    </source>
</evidence>
<dbReference type="CDD" id="cd00067">
    <property type="entry name" value="GAL4"/>
    <property type="match status" value="1"/>
</dbReference>
<evidence type="ECO:0000256" key="6">
    <source>
        <dbReference type="ARBA" id="ARBA00023242"/>
    </source>
</evidence>
<dbReference type="SUPFAM" id="SSF57701">
    <property type="entry name" value="Zn2/Cys6 DNA-binding domain"/>
    <property type="match status" value="1"/>
</dbReference>
<evidence type="ECO:0000313" key="10">
    <source>
        <dbReference type="Proteomes" id="UP000019471"/>
    </source>
</evidence>
<dbReference type="GO" id="GO:0006351">
    <property type="term" value="P:DNA-templated transcription"/>
    <property type="evidence" value="ECO:0007669"/>
    <property type="project" value="InterPro"/>
</dbReference>
<dbReference type="EMBL" id="AMGX01000016">
    <property type="protein sequence ID" value="EXJ67547.1"/>
    <property type="molecule type" value="Genomic_DNA"/>
</dbReference>
<keyword evidence="2" id="KW-0479">Metal-binding</keyword>
<dbReference type="GeneID" id="19194256"/>
<dbReference type="Gene3D" id="4.10.240.10">
    <property type="entry name" value="Zn(2)-C6 fungal-type DNA-binding domain"/>
    <property type="match status" value="1"/>
</dbReference>
<evidence type="ECO:0000259" key="8">
    <source>
        <dbReference type="PROSITE" id="PS50048"/>
    </source>
</evidence>
<feature type="domain" description="Zn(2)-C6 fungal-type" evidence="8">
    <location>
        <begin position="5"/>
        <end position="38"/>
    </location>
</feature>